<feature type="compositionally biased region" description="Basic residues" evidence="1">
    <location>
        <begin position="302"/>
        <end position="320"/>
    </location>
</feature>
<gene>
    <name evidence="2" type="ORF">EHUX00137_LOCUS19102</name>
</gene>
<protein>
    <submittedName>
        <fullName evidence="2">Uncharacterized protein</fullName>
    </submittedName>
</protein>
<sequence length="458" mass="48369">MDDDWVEVASGTESQAPGPSVEAPGNSPAKFPGPPAEAPGDPKETAPRPSRHITIGIFSDATASLASHVNRLKSVAKAIFAIVQGMKAAGDDGLVVHIVMAAMRDWCDAAHVFRVYTEEKASIRAGAILPMAYTGAAGQDEHLLRTLDAMASDCQGGGDAPEEYGVGIAAMRDLMRSQRERLGDHSQFAIFVADDAHHGLTDAPAGLLTTSGAPYDAYPAGSAHMPAEGGKYPPSVYECAYAPKNAAGRGQWQGVNALSTLGELLDEQVFAVWQSVRRRQRSARLRHLPHRAGAANGGRELARRRRPAARLRLPLQRHRPGGVGRADADRDSHLPARQGAGASEGGLHPAGRRLARAGAQGEGGRGGSSRERDPGGRDAALRTIPARLGRRRRGCGAARAACGAADAQPLEQLFSVRADGGGRPRLRRRVPLSQAAPVRASPLLPLTTSRPCRELVDQ</sequence>
<evidence type="ECO:0000256" key="1">
    <source>
        <dbReference type="SAM" id="MobiDB-lite"/>
    </source>
</evidence>
<dbReference type="EMBL" id="HBIR01024886">
    <property type="protein sequence ID" value="CAE0551974.1"/>
    <property type="molecule type" value="Transcribed_RNA"/>
</dbReference>
<dbReference type="AlphaFoldDB" id="A0A7S3SDZ6"/>
<feature type="compositionally biased region" description="Basic and acidic residues" evidence="1">
    <location>
        <begin position="368"/>
        <end position="380"/>
    </location>
</feature>
<organism evidence="2">
    <name type="scientific">Emiliania huxleyi</name>
    <name type="common">Coccolithophore</name>
    <name type="synonym">Pontosphaera huxleyi</name>
    <dbReference type="NCBI Taxonomy" id="2903"/>
    <lineage>
        <taxon>Eukaryota</taxon>
        <taxon>Haptista</taxon>
        <taxon>Haptophyta</taxon>
        <taxon>Prymnesiophyceae</taxon>
        <taxon>Isochrysidales</taxon>
        <taxon>Noelaerhabdaceae</taxon>
        <taxon>Emiliania</taxon>
    </lineage>
</organism>
<evidence type="ECO:0000313" key="2">
    <source>
        <dbReference type="EMBL" id="CAE0551974.1"/>
    </source>
</evidence>
<proteinExistence type="predicted"/>
<reference evidence="2" key="1">
    <citation type="submission" date="2021-01" db="EMBL/GenBank/DDBJ databases">
        <authorList>
            <person name="Corre E."/>
            <person name="Pelletier E."/>
            <person name="Niang G."/>
            <person name="Scheremetjew M."/>
            <person name="Finn R."/>
            <person name="Kale V."/>
            <person name="Holt S."/>
            <person name="Cochrane G."/>
            <person name="Meng A."/>
            <person name="Brown T."/>
            <person name="Cohen L."/>
        </authorList>
    </citation>
    <scope>NUCLEOTIDE SEQUENCE</scope>
    <source>
        <strain evidence="2">379</strain>
    </source>
</reference>
<name>A0A7S3SDZ6_EMIHU</name>
<accession>A0A7S3SDZ6</accession>
<feature type="region of interest" description="Disordered" evidence="1">
    <location>
        <begin position="1"/>
        <end position="49"/>
    </location>
</feature>
<feature type="region of interest" description="Disordered" evidence="1">
    <location>
        <begin position="282"/>
        <end position="384"/>
    </location>
</feature>